<dbReference type="InterPro" id="IPR003959">
    <property type="entry name" value="ATPase_AAA_core"/>
</dbReference>
<dbReference type="InterPro" id="IPR027417">
    <property type="entry name" value="P-loop_NTPase"/>
</dbReference>
<dbReference type="EMBL" id="JAULSW010000001">
    <property type="protein sequence ID" value="KAK3394362.1"/>
    <property type="molecule type" value="Genomic_DNA"/>
</dbReference>
<dbReference type="SMART" id="SM00382">
    <property type="entry name" value="AAA"/>
    <property type="match status" value="1"/>
</dbReference>
<dbReference type="Pfam" id="PF22942">
    <property type="entry name" value="DUF7025"/>
    <property type="match status" value="1"/>
</dbReference>
<protein>
    <submittedName>
        <fullName evidence="3">ATPase</fullName>
    </submittedName>
</protein>
<dbReference type="Gene3D" id="3.40.50.300">
    <property type="entry name" value="P-loop containing nucleotide triphosphate hydrolases"/>
    <property type="match status" value="1"/>
</dbReference>
<dbReference type="AlphaFoldDB" id="A0AAE0P6T3"/>
<feature type="compositionally biased region" description="Acidic residues" evidence="1">
    <location>
        <begin position="779"/>
        <end position="801"/>
    </location>
</feature>
<feature type="domain" description="AAA+ ATPase" evidence="2">
    <location>
        <begin position="536"/>
        <end position="665"/>
    </location>
</feature>
<dbReference type="InterPro" id="IPR054289">
    <property type="entry name" value="DUF7025"/>
</dbReference>
<evidence type="ECO:0000256" key="1">
    <source>
        <dbReference type="SAM" id="MobiDB-lite"/>
    </source>
</evidence>
<dbReference type="Pfam" id="PF00004">
    <property type="entry name" value="AAA"/>
    <property type="match status" value="1"/>
</dbReference>
<dbReference type="GO" id="GO:0016887">
    <property type="term" value="F:ATP hydrolysis activity"/>
    <property type="evidence" value="ECO:0007669"/>
    <property type="project" value="InterPro"/>
</dbReference>
<evidence type="ECO:0000259" key="2">
    <source>
        <dbReference type="SMART" id="SM00382"/>
    </source>
</evidence>
<organism evidence="3 4">
    <name type="scientific">Podospora didyma</name>
    <dbReference type="NCBI Taxonomy" id="330526"/>
    <lineage>
        <taxon>Eukaryota</taxon>
        <taxon>Fungi</taxon>
        <taxon>Dikarya</taxon>
        <taxon>Ascomycota</taxon>
        <taxon>Pezizomycotina</taxon>
        <taxon>Sordariomycetes</taxon>
        <taxon>Sordariomycetidae</taxon>
        <taxon>Sordariales</taxon>
        <taxon>Podosporaceae</taxon>
        <taxon>Podospora</taxon>
    </lineage>
</organism>
<feature type="region of interest" description="Disordered" evidence="1">
    <location>
        <begin position="390"/>
        <end position="421"/>
    </location>
</feature>
<comment type="caution">
    <text evidence="3">The sequence shown here is derived from an EMBL/GenBank/DDBJ whole genome shotgun (WGS) entry which is preliminary data.</text>
</comment>
<evidence type="ECO:0000313" key="4">
    <source>
        <dbReference type="Proteomes" id="UP001285441"/>
    </source>
</evidence>
<dbReference type="PANTHER" id="PTHR46411:SF2">
    <property type="entry name" value="AAA+ ATPASE DOMAIN-CONTAINING PROTEIN"/>
    <property type="match status" value="1"/>
</dbReference>
<accession>A0AAE0P6T3</accession>
<proteinExistence type="predicted"/>
<feature type="compositionally biased region" description="Pro residues" evidence="1">
    <location>
        <begin position="400"/>
        <end position="409"/>
    </location>
</feature>
<feature type="region of interest" description="Disordered" evidence="1">
    <location>
        <begin position="765"/>
        <end position="801"/>
    </location>
</feature>
<dbReference type="Proteomes" id="UP001285441">
    <property type="component" value="Unassembled WGS sequence"/>
</dbReference>
<name>A0AAE0P6T3_9PEZI</name>
<reference evidence="3" key="2">
    <citation type="submission" date="2023-06" db="EMBL/GenBank/DDBJ databases">
        <authorList>
            <consortium name="Lawrence Berkeley National Laboratory"/>
            <person name="Haridas S."/>
            <person name="Hensen N."/>
            <person name="Bonometti L."/>
            <person name="Westerberg I."/>
            <person name="Brannstrom I.O."/>
            <person name="Guillou S."/>
            <person name="Cros-Aarteil S."/>
            <person name="Calhoun S."/>
            <person name="Kuo A."/>
            <person name="Mondo S."/>
            <person name="Pangilinan J."/>
            <person name="Riley R."/>
            <person name="LaButti K."/>
            <person name="Andreopoulos B."/>
            <person name="Lipzen A."/>
            <person name="Chen C."/>
            <person name="Yanf M."/>
            <person name="Daum C."/>
            <person name="Ng V."/>
            <person name="Clum A."/>
            <person name="Steindorff A."/>
            <person name="Ohm R."/>
            <person name="Martin F."/>
            <person name="Silar P."/>
            <person name="Natvig D."/>
            <person name="Lalanne C."/>
            <person name="Gautier V."/>
            <person name="Ament-velasquez S.L."/>
            <person name="Kruys A."/>
            <person name="Hutchinson M.I."/>
            <person name="Powell A.J."/>
            <person name="Barry K."/>
            <person name="Miller A.N."/>
            <person name="Grigoriev I.V."/>
            <person name="Debuchy R."/>
            <person name="Gladieux P."/>
            <person name="Thoren M.H."/>
            <person name="Johannesson H."/>
        </authorList>
    </citation>
    <scope>NUCLEOTIDE SEQUENCE</scope>
    <source>
        <strain evidence="3">CBS 232.78</strain>
    </source>
</reference>
<dbReference type="InterPro" id="IPR003593">
    <property type="entry name" value="AAA+_ATPase"/>
</dbReference>
<dbReference type="Pfam" id="PF23232">
    <property type="entry name" value="AAA_lid_13"/>
    <property type="match status" value="1"/>
</dbReference>
<gene>
    <name evidence="3" type="ORF">B0H63DRAFT_43983</name>
</gene>
<reference evidence="3" key="1">
    <citation type="journal article" date="2023" name="Mol. Phylogenet. Evol.">
        <title>Genome-scale phylogeny and comparative genomics of the fungal order Sordariales.</title>
        <authorList>
            <person name="Hensen N."/>
            <person name="Bonometti L."/>
            <person name="Westerberg I."/>
            <person name="Brannstrom I.O."/>
            <person name="Guillou S."/>
            <person name="Cros-Aarteil S."/>
            <person name="Calhoun S."/>
            <person name="Haridas S."/>
            <person name="Kuo A."/>
            <person name="Mondo S."/>
            <person name="Pangilinan J."/>
            <person name="Riley R."/>
            <person name="LaButti K."/>
            <person name="Andreopoulos B."/>
            <person name="Lipzen A."/>
            <person name="Chen C."/>
            <person name="Yan M."/>
            <person name="Daum C."/>
            <person name="Ng V."/>
            <person name="Clum A."/>
            <person name="Steindorff A."/>
            <person name="Ohm R.A."/>
            <person name="Martin F."/>
            <person name="Silar P."/>
            <person name="Natvig D.O."/>
            <person name="Lalanne C."/>
            <person name="Gautier V."/>
            <person name="Ament-Velasquez S.L."/>
            <person name="Kruys A."/>
            <person name="Hutchinson M.I."/>
            <person name="Powell A.J."/>
            <person name="Barry K."/>
            <person name="Miller A.N."/>
            <person name="Grigoriev I.V."/>
            <person name="Debuchy R."/>
            <person name="Gladieux P."/>
            <person name="Hiltunen Thoren M."/>
            <person name="Johannesson H."/>
        </authorList>
    </citation>
    <scope>NUCLEOTIDE SEQUENCE</scope>
    <source>
        <strain evidence="3">CBS 232.78</strain>
    </source>
</reference>
<keyword evidence="4" id="KW-1185">Reference proteome</keyword>
<dbReference type="GO" id="GO:0005524">
    <property type="term" value="F:ATP binding"/>
    <property type="evidence" value="ECO:0007669"/>
    <property type="project" value="InterPro"/>
</dbReference>
<dbReference type="PANTHER" id="PTHR46411">
    <property type="entry name" value="FAMILY ATPASE, PUTATIVE-RELATED"/>
    <property type="match status" value="1"/>
</dbReference>
<dbReference type="InterPro" id="IPR056599">
    <property type="entry name" value="AAA_lid_fung"/>
</dbReference>
<dbReference type="SUPFAM" id="SSF52540">
    <property type="entry name" value="P-loop containing nucleoside triphosphate hydrolases"/>
    <property type="match status" value="1"/>
</dbReference>
<evidence type="ECO:0000313" key="3">
    <source>
        <dbReference type="EMBL" id="KAK3394362.1"/>
    </source>
</evidence>
<sequence length="801" mass="90003">MELYGTDDFNNETSSTASFEDVGLRPRVDNASSLFNDLTAKVPGKRALLDEDMPDIVFTVQYCNGAGRVIETRRGGEPLDILTVDANEGKSAKKKPIIEIVTRVSPPYRHSGAPPGAPRQYEFDSFQEGTGYEAKLYRTERIEMLIHSRYLKAALEAIVCYYPSGIGFNEDQMAIEAPYRVLVHHWKALELYRTDQPSSHDTECKEITSNHIDVLLSFLKRTYAEQLTVESARWNNPLGGTTSFDLFWVLLKPGEIVYQDEDGQMVPFVISSVSSAGLNGSDPSSYLVNFWNVKLLNNRLQRHMNTRYIYSWKGERAIGALPLVPARFLPGGANSMAEKQVKLGKLYWELAKQPAYREYDGTLVNKDGNRGGNMTGRVIVDCEGWERYGDGAHGKMGSQPPGPPRPGPQHPRKDSLPQVQPRCSCKACRESGLGQAPSPFARFDNLDPKTDNPPENGELYYHVLDKTIPAFILGERRWALLKVEFLKDVRPDKDAFKYLVLDSEVKLTVKALIGKLATSNGKVSPWPSDFVKNKGEGRIFLLHGSPGVGKTCTAECVAELTHRPLLALTSGDISTSMSAASVERSLNYFLGLGERFGALILLDEADVYLEERRVRDLRRNGLVSIFLRALEYYRGVLFLTTNRVEAFDSAFTSRIHVALHYRRLSDDDRQRIWMHNFERLERDSAGKCYIPQNAREFAFASAEVRALRWNGREIRNALQTAVALAETEAMDDGVETVTVTDKHIRSVAKMSSGFKEYLRRKRITKRVAGQMQGHHDKEEQDGDGVDDSNDDEDSVCLSETE</sequence>